<gene>
    <name evidence="2" type="ORF">SAMN04488008_101638</name>
</gene>
<evidence type="ECO:0000259" key="1">
    <source>
        <dbReference type="Pfam" id="PF13568"/>
    </source>
</evidence>
<feature type="domain" description="Outer membrane protein beta-barrel" evidence="1">
    <location>
        <begin position="221"/>
        <end position="376"/>
    </location>
</feature>
<keyword evidence="3" id="KW-1185">Reference proteome</keyword>
<dbReference type="AlphaFoldDB" id="A0A1H7HVX1"/>
<proteinExistence type="predicted"/>
<name>A0A1H7HVX1_9FLAO</name>
<protein>
    <submittedName>
        <fullName evidence="2">Outer membrane protein beta-barrel domain-containing protein</fullName>
    </submittedName>
</protein>
<evidence type="ECO:0000313" key="3">
    <source>
        <dbReference type="Proteomes" id="UP000198990"/>
    </source>
</evidence>
<organism evidence="2 3">
    <name type="scientific">Maribacter orientalis</name>
    <dbReference type="NCBI Taxonomy" id="228957"/>
    <lineage>
        <taxon>Bacteria</taxon>
        <taxon>Pseudomonadati</taxon>
        <taxon>Bacteroidota</taxon>
        <taxon>Flavobacteriia</taxon>
        <taxon>Flavobacteriales</taxon>
        <taxon>Flavobacteriaceae</taxon>
        <taxon>Maribacter</taxon>
    </lineage>
</organism>
<reference evidence="3" key="1">
    <citation type="submission" date="2016-10" db="EMBL/GenBank/DDBJ databases">
        <authorList>
            <person name="Varghese N."/>
            <person name="Submissions S."/>
        </authorList>
    </citation>
    <scope>NUCLEOTIDE SEQUENCE [LARGE SCALE GENOMIC DNA]</scope>
    <source>
        <strain evidence="3">DSM 16471</strain>
    </source>
</reference>
<evidence type="ECO:0000313" key="2">
    <source>
        <dbReference type="EMBL" id="SEK52365.1"/>
    </source>
</evidence>
<dbReference type="RefSeq" id="WP_091619709.1">
    <property type="nucleotide sequence ID" value="NZ_FNZN01000001.1"/>
</dbReference>
<dbReference type="Proteomes" id="UP000198990">
    <property type="component" value="Unassembled WGS sequence"/>
</dbReference>
<accession>A0A1H7HVX1</accession>
<sequence length="407" mass="46839">MKHIQFLIIFLFVSRGLFGQITFEKGYFIDNSDNKTTVLIKNIDWKNNPTYFKYKTTASGDINNKNIADIKEFSIDNGSKYIRATVNINRSSNKVPELDGLREVNFNEEQLFLKELVSGSANLYVYENGNLMRFFYSINNEVPIQLVYKRYKKENIQIAENNEYRQQLLNVLLCENVSTASIKNISYTENSLKRIFDIFNSCNDPINYIASTSNNKLIFRIRIRPRLNNTTLDVNSTADRRLKTNFDKNISLAIGAEIEAVLPFNKNKWAILIEPTYQNYSAETEPQKSNNFSANVYNAEVQYTSIELPIGLRHYIFLSDKSKIFLNASLLIDIPFNSQVVYNGLNRPNPELSLNTSLALGFGVDIFEKLSIEARYLGKREVFASTTDDDFTSNYRGFSIILGYTLF</sequence>
<dbReference type="InterPro" id="IPR025665">
    <property type="entry name" value="Beta-barrel_OMP_2"/>
</dbReference>
<dbReference type="OrthoDB" id="921445at2"/>
<dbReference type="EMBL" id="FNZN01000001">
    <property type="protein sequence ID" value="SEK52365.1"/>
    <property type="molecule type" value="Genomic_DNA"/>
</dbReference>
<dbReference type="STRING" id="228957.SAMN04488008_101638"/>
<dbReference type="Pfam" id="PF13568">
    <property type="entry name" value="OMP_b-brl_2"/>
    <property type="match status" value="1"/>
</dbReference>